<evidence type="ECO:0000313" key="2">
    <source>
        <dbReference type="Proteomes" id="UP000789366"/>
    </source>
</evidence>
<organism evidence="1 2">
    <name type="scientific">Cetraspora pellucida</name>
    <dbReference type="NCBI Taxonomy" id="1433469"/>
    <lineage>
        <taxon>Eukaryota</taxon>
        <taxon>Fungi</taxon>
        <taxon>Fungi incertae sedis</taxon>
        <taxon>Mucoromycota</taxon>
        <taxon>Glomeromycotina</taxon>
        <taxon>Glomeromycetes</taxon>
        <taxon>Diversisporales</taxon>
        <taxon>Gigasporaceae</taxon>
        <taxon>Cetraspora</taxon>
    </lineage>
</organism>
<reference evidence="1" key="1">
    <citation type="submission" date="2021-06" db="EMBL/GenBank/DDBJ databases">
        <authorList>
            <person name="Kallberg Y."/>
            <person name="Tangrot J."/>
            <person name="Rosling A."/>
        </authorList>
    </citation>
    <scope>NUCLEOTIDE SEQUENCE</scope>
    <source>
        <strain evidence="1">28 12/20/2015</strain>
    </source>
</reference>
<gene>
    <name evidence="1" type="ORF">SPELUC_LOCUS9903</name>
</gene>
<comment type="caution">
    <text evidence="1">The sequence shown here is derived from an EMBL/GenBank/DDBJ whole genome shotgun (WGS) entry which is preliminary data.</text>
</comment>
<evidence type="ECO:0000313" key="1">
    <source>
        <dbReference type="EMBL" id="CAG8675909.1"/>
    </source>
</evidence>
<dbReference type="Proteomes" id="UP000789366">
    <property type="component" value="Unassembled WGS sequence"/>
</dbReference>
<name>A0ACA9NT51_9GLOM</name>
<dbReference type="EMBL" id="CAJVPW010017294">
    <property type="protein sequence ID" value="CAG8675909.1"/>
    <property type="molecule type" value="Genomic_DNA"/>
</dbReference>
<feature type="non-terminal residue" evidence="1">
    <location>
        <position position="1"/>
    </location>
</feature>
<keyword evidence="2" id="KW-1185">Reference proteome</keyword>
<sequence>RYTSNIDHEYTSDLDQAFDNDILEDVEVSTSMFRRKAIENFIKELSVKKIRVKFNNPNRSNKKN</sequence>
<accession>A0ACA9NT51</accession>
<proteinExistence type="predicted"/>
<protein>
    <submittedName>
        <fullName evidence="1">18163_t:CDS:1</fullName>
    </submittedName>
</protein>